<accession>A0A1I4DZ71</accession>
<dbReference type="GO" id="GO:0004175">
    <property type="term" value="F:endopeptidase activity"/>
    <property type="evidence" value="ECO:0007669"/>
    <property type="project" value="UniProtKB-ARBA"/>
</dbReference>
<protein>
    <recommendedName>
        <fullName evidence="2">CAAX prenyl protease 2/Lysostaphin resistance protein A-like domain-containing protein</fullName>
    </recommendedName>
</protein>
<sequence>MKSLPDAYLPLLAFIRPARARTDVWRVFLVWMGFEAGFAITPLLVSPFIDDRWPDALLEVLNYAGFGLDLIIILTLVRLLHKRGLGSLIGPRPAFWRDLRRVLLAVSLVLLIQQPFDLAGDAEFLTRAPLGHWLGWLAPAFLAIALQVTTEEVYFRGYLTQQLAAVDLRRRVWLVIPSVYFGFSHLLNGAGLAEGALWAVWAAMLGAACADLTARTGNLGAAIGLHLGNNLFAALILGFAGQPGAGLTLFVLPEGAYIENTAGIAALLSPMTLVDLAYAALGVLVMWLAARVAVRA</sequence>
<feature type="domain" description="CAAX prenyl protease 2/Lysostaphin resistance protein A-like" evidence="2">
    <location>
        <begin position="136"/>
        <end position="232"/>
    </location>
</feature>
<dbReference type="EMBL" id="FOTF01000005">
    <property type="protein sequence ID" value="SFK98283.1"/>
    <property type="molecule type" value="Genomic_DNA"/>
</dbReference>
<name>A0A1I4DZ71_9RHOB</name>
<dbReference type="Proteomes" id="UP000199550">
    <property type="component" value="Unassembled WGS sequence"/>
</dbReference>
<keyword evidence="1" id="KW-1133">Transmembrane helix</keyword>
<keyword evidence="1" id="KW-0472">Membrane</keyword>
<dbReference type="Pfam" id="PF02517">
    <property type="entry name" value="Rce1-like"/>
    <property type="match status" value="1"/>
</dbReference>
<evidence type="ECO:0000256" key="1">
    <source>
        <dbReference type="SAM" id="Phobius"/>
    </source>
</evidence>
<dbReference type="STRING" id="195913.SAMN04488004_105168"/>
<evidence type="ECO:0000259" key="2">
    <source>
        <dbReference type="Pfam" id="PF02517"/>
    </source>
</evidence>
<dbReference type="GO" id="GO:0080120">
    <property type="term" value="P:CAAX-box protein maturation"/>
    <property type="evidence" value="ECO:0007669"/>
    <property type="project" value="UniProtKB-ARBA"/>
</dbReference>
<dbReference type="OrthoDB" id="7171777at2"/>
<proteinExistence type="predicted"/>
<feature type="transmembrane region" description="Helical" evidence="1">
    <location>
        <begin position="101"/>
        <end position="118"/>
    </location>
</feature>
<evidence type="ECO:0000313" key="3">
    <source>
        <dbReference type="EMBL" id="SFK98283.1"/>
    </source>
</evidence>
<feature type="transmembrane region" description="Helical" evidence="1">
    <location>
        <begin position="196"/>
        <end position="214"/>
    </location>
</feature>
<reference evidence="3 4" key="1">
    <citation type="submission" date="2016-10" db="EMBL/GenBank/DDBJ databases">
        <authorList>
            <person name="de Groot N.N."/>
        </authorList>
    </citation>
    <scope>NUCLEOTIDE SEQUENCE [LARGE SCALE GENOMIC DNA]</scope>
    <source>
        <strain evidence="3 4">DSM 16199</strain>
    </source>
</reference>
<feature type="transmembrane region" description="Helical" evidence="1">
    <location>
        <begin position="24"/>
        <end position="49"/>
    </location>
</feature>
<feature type="transmembrane region" description="Helical" evidence="1">
    <location>
        <begin position="171"/>
        <end position="190"/>
    </location>
</feature>
<gene>
    <name evidence="3" type="ORF">SAMN04488004_105168</name>
</gene>
<feature type="transmembrane region" description="Helical" evidence="1">
    <location>
        <begin position="276"/>
        <end position="294"/>
    </location>
</feature>
<feature type="transmembrane region" description="Helical" evidence="1">
    <location>
        <begin position="61"/>
        <end position="80"/>
    </location>
</feature>
<evidence type="ECO:0000313" key="4">
    <source>
        <dbReference type="Proteomes" id="UP000199550"/>
    </source>
</evidence>
<feature type="transmembrane region" description="Helical" evidence="1">
    <location>
        <begin position="130"/>
        <end position="150"/>
    </location>
</feature>
<dbReference type="RefSeq" id="WP_090187050.1">
    <property type="nucleotide sequence ID" value="NZ_FOTF01000005.1"/>
</dbReference>
<organism evidence="3 4">
    <name type="scientific">Loktanella salsilacus</name>
    <dbReference type="NCBI Taxonomy" id="195913"/>
    <lineage>
        <taxon>Bacteria</taxon>
        <taxon>Pseudomonadati</taxon>
        <taxon>Pseudomonadota</taxon>
        <taxon>Alphaproteobacteria</taxon>
        <taxon>Rhodobacterales</taxon>
        <taxon>Roseobacteraceae</taxon>
        <taxon>Loktanella</taxon>
    </lineage>
</organism>
<keyword evidence="4" id="KW-1185">Reference proteome</keyword>
<keyword evidence="1" id="KW-0812">Transmembrane</keyword>
<dbReference type="InterPro" id="IPR003675">
    <property type="entry name" value="Rce1/LyrA-like_dom"/>
</dbReference>
<dbReference type="AlphaFoldDB" id="A0A1I4DZ71"/>